<dbReference type="Proteomes" id="UP001150907">
    <property type="component" value="Unassembled WGS sequence"/>
</dbReference>
<feature type="region of interest" description="Disordered" evidence="2">
    <location>
        <begin position="336"/>
        <end position="384"/>
    </location>
</feature>
<dbReference type="InterPro" id="IPR011990">
    <property type="entry name" value="TPR-like_helical_dom_sf"/>
</dbReference>
<organism evidence="3 4">
    <name type="scientific">Coemansia thaxteri</name>
    <dbReference type="NCBI Taxonomy" id="2663907"/>
    <lineage>
        <taxon>Eukaryota</taxon>
        <taxon>Fungi</taxon>
        <taxon>Fungi incertae sedis</taxon>
        <taxon>Zoopagomycota</taxon>
        <taxon>Kickxellomycotina</taxon>
        <taxon>Kickxellomycetes</taxon>
        <taxon>Kickxellales</taxon>
        <taxon>Kickxellaceae</taxon>
        <taxon>Coemansia</taxon>
    </lineage>
</organism>
<dbReference type="PANTHER" id="PTHR12558">
    <property type="entry name" value="CELL DIVISION CYCLE 16,23,27"/>
    <property type="match status" value="1"/>
</dbReference>
<dbReference type="InterPro" id="IPR019734">
    <property type="entry name" value="TPR_rpt"/>
</dbReference>
<dbReference type="CDD" id="cd24142">
    <property type="entry name" value="ACL4-like"/>
    <property type="match status" value="1"/>
</dbReference>
<sequence>MGPRRGDAVARGVKKVKGKKKSASAINAELSVDQLLAKTQELMDDNSYDKALMFAAKAIELEENNTQALLLAAIIQLESGEVEPAINCLVRCTEISPDRGFEKYMYLGQFALELEAVRYFQLGVDAMQRDLDDLAQSSAEQAATLKRKMAEAYVAMTEIYLTDCCFEADAEKKCEEYLQRGLLIDPDCPEIYQTMASVRLSQERADDARECVAKSMSLWANKDPNDPSQIPSYENRLALVRLLLELNDKETALGLLEQLQKEDDESVDAWYLFGWTYHLQSEDNVASSVDTNGSDKTELLRSARECFKQAIKLADMFGYDNDGLIEHARELVAAIDVDVPPSAEDDDDGEEDNGRSANPATAVGGAESDDFASDDNDDDVEMGS</sequence>
<dbReference type="Gene3D" id="1.25.40.10">
    <property type="entry name" value="Tetratricopeptide repeat domain"/>
    <property type="match status" value="2"/>
</dbReference>
<reference evidence="3" key="1">
    <citation type="submission" date="2022-07" db="EMBL/GenBank/DDBJ databases">
        <title>Phylogenomic reconstructions and comparative analyses of Kickxellomycotina fungi.</title>
        <authorList>
            <person name="Reynolds N.K."/>
            <person name="Stajich J.E."/>
            <person name="Barry K."/>
            <person name="Grigoriev I.V."/>
            <person name="Crous P."/>
            <person name="Smith M.E."/>
        </authorList>
    </citation>
    <scope>NUCLEOTIDE SEQUENCE</scope>
    <source>
        <strain evidence="3">IMI 214461</strain>
    </source>
</reference>
<protein>
    <recommendedName>
        <fullName evidence="5">Assembly chaperone of rpl4</fullName>
    </recommendedName>
</protein>
<comment type="caution">
    <text evidence="3">The sequence shown here is derived from an EMBL/GenBank/DDBJ whole genome shotgun (WGS) entry which is preliminary data.</text>
</comment>
<evidence type="ECO:0000313" key="3">
    <source>
        <dbReference type="EMBL" id="KAJ2006286.1"/>
    </source>
</evidence>
<dbReference type="EMBL" id="JANBQF010000066">
    <property type="protein sequence ID" value="KAJ2006286.1"/>
    <property type="molecule type" value="Genomic_DNA"/>
</dbReference>
<evidence type="ECO:0000256" key="1">
    <source>
        <dbReference type="ARBA" id="ARBA00022803"/>
    </source>
</evidence>
<dbReference type="OrthoDB" id="1914839at2759"/>
<keyword evidence="4" id="KW-1185">Reference proteome</keyword>
<evidence type="ECO:0000313" key="4">
    <source>
        <dbReference type="Proteomes" id="UP001150907"/>
    </source>
</evidence>
<dbReference type="SMART" id="SM00028">
    <property type="entry name" value="TPR"/>
    <property type="match status" value="4"/>
</dbReference>
<proteinExistence type="predicted"/>
<evidence type="ECO:0008006" key="5">
    <source>
        <dbReference type="Google" id="ProtNLM"/>
    </source>
</evidence>
<evidence type="ECO:0000256" key="2">
    <source>
        <dbReference type="SAM" id="MobiDB-lite"/>
    </source>
</evidence>
<dbReference type="PANTHER" id="PTHR12558:SF50">
    <property type="entry name" value="ASSEMBLY CHAPERONE OF RPL4-RELATED"/>
    <property type="match status" value="1"/>
</dbReference>
<dbReference type="SUPFAM" id="SSF48452">
    <property type="entry name" value="TPR-like"/>
    <property type="match status" value="2"/>
</dbReference>
<name>A0A9W8BGR5_9FUNG</name>
<accession>A0A9W8BGR5</accession>
<keyword evidence="1" id="KW-0802">TPR repeat</keyword>
<gene>
    <name evidence="3" type="ORF">H4R26_001472</name>
</gene>
<dbReference type="AlphaFoldDB" id="A0A9W8BGR5"/>
<dbReference type="GO" id="GO:0051301">
    <property type="term" value="P:cell division"/>
    <property type="evidence" value="ECO:0007669"/>
    <property type="project" value="TreeGrafter"/>
</dbReference>
<feature type="compositionally biased region" description="Acidic residues" evidence="2">
    <location>
        <begin position="367"/>
        <end position="384"/>
    </location>
</feature>
<dbReference type="GO" id="GO:0005680">
    <property type="term" value="C:anaphase-promoting complex"/>
    <property type="evidence" value="ECO:0007669"/>
    <property type="project" value="UniProtKB-ARBA"/>
</dbReference>